<protein>
    <submittedName>
        <fullName evidence="2">Uncharacterized protein</fullName>
    </submittedName>
</protein>
<feature type="non-terminal residue" evidence="2">
    <location>
        <position position="1"/>
    </location>
</feature>
<feature type="compositionally biased region" description="Gly residues" evidence="1">
    <location>
        <begin position="196"/>
        <end position="216"/>
    </location>
</feature>
<feature type="region of interest" description="Disordered" evidence="1">
    <location>
        <begin position="84"/>
        <end position="242"/>
    </location>
</feature>
<feature type="compositionally biased region" description="Basic residues" evidence="1">
    <location>
        <begin position="98"/>
        <end position="108"/>
    </location>
</feature>
<evidence type="ECO:0000313" key="3">
    <source>
        <dbReference type="Proteomes" id="UP001189429"/>
    </source>
</evidence>
<keyword evidence="3" id="KW-1185">Reference proteome</keyword>
<dbReference type="Proteomes" id="UP001189429">
    <property type="component" value="Unassembled WGS sequence"/>
</dbReference>
<evidence type="ECO:0000313" key="2">
    <source>
        <dbReference type="EMBL" id="CAK0889194.1"/>
    </source>
</evidence>
<comment type="caution">
    <text evidence="2">The sequence shown here is derived from an EMBL/GenBank/DDBJ whole genome shotgun (WGS) entry which is preliminary data.</text>
</comment>
<sequence length="242" mass="24939">PLPRQYRGLRPARRGSAAAWLPGDGLPQGVAGGALLGHRSVAAAPVHGSADAVARAGAGRCVRRLPDSLWRLPWPLLRGGREAREVRGRHAPREPLRGRRHLGPRRPPRLAAPLRGLGVRRGPLRGAQRGGLARQDLADALHVRDARRPRPRPRGAPDTGAPDAPQGAAGARRRGGPQRPGPGRAAPGAARHRALGPGGGLGGGAARRGPRGGAAGRAGARARRGARRGGAGRARGHGPGRP</sequence>
<gene>
    <name evidence="2" type="ORF">PCOR1329_LOCUS69793</name>
</gene>
<reference evidence="2" key="1">
    <citation type="submission" date="2023-10" db="EMBL/GenBank/DDBJ databases">
        <authorList>
            <person name="Chen Y."/>
            <person name="Shah S."/>
            <person name="Dougan E. K."/>
            <person name="Thang M."/>
            <person name="Chan C."/>
        </authorList>
    </citation>
    <scope>NUCLEOTIDE SEQUENCE [LARGE SCALE GENOMIC DNA]</scope>
</reference>
<organism evidence="2 3">
    <name type="scientific">Prorocentrum cordatum</name>
    <dbReference type="NCBI Taxonomy" id="2364126"/>
    <lineage>
        <taxon>Eukaryota</taxon>
        <taxon>Sar</taxon>
        <taxon>Alveolata</taxon>
        <taxon>Dinophyceae</taxon>
        <taxon>Prorocentrales</taxon>
        <taxon>Prorocentraceae</taxon>
        <taxon>Prorocentrum</taxon>
    </lineage>
</organism>
<evidence type="ECO:0000256" key="1">
    <source>
        <dbReference type="SAM" id="MobiDB-lite"/>
    </source>
</evidence>
<feature type="compositionally biased region" description="Basic and acidic residues" evidence="1">
    <location>
        <begin position="84"/>
        <end position="97"/>
    </location>
</feature>
<accession>A0ABN9WR42</accession>
<feature type="compositionally biased region" description="Basic and acidic residues" evidence="1">
    <location>
        <begin position="136"/>
        <end position="148"/>
    </location>
</feature>
<name>A0ABN9WR42_9DINO</name>
<feature type="compositionally biased region" description="Low complexity" evidence="1">
    <location>
        <begin position="109"/>
        <end position="127"/>
    </location>
</feature>
<dbReference type="EMBL" id="CAUYUJ010019178">
    <property type="protein sequence ID" value="CAK0889194.1"/>
    <property type="molecule type" value="Genomic_DNA"/>
</dbReference>
<feature type="compositionally biased region" description="Low complexity" evidence="1">
    <location>
        <begin position="156"/>
        <end position="170"/>
    </location>
</feature>
<feature type="non-terminal residue" evidence="2">
    <location>
        <position position="242"/>
    </location>
</feature>
<proteinExistence type="predicted"/>